<dbReference type="SMART" id="SM00267">
    <property type="entry name" value="GGDEF"/>
    <property type="match status" value="1"/>
</dbReference>
<dbReference type="CDD" id="cd01949">
    <property type="entry name" value="GGDEF"/>
    <property type="match status" value="1"/>
</dbReference>
<dbReference type="InterPro" id="IPR029787">
    <property type="entry name" value="Nucleotide_cyclase"/>
</dbReference>
<keyword evidence="6" id="KW-1185">Reference proteome</keyword>
<protein>
    <recommendedName>
        <fullName evidence="1">diguanylate cyclase</fullName>
        <ecNumber evidence="1">2.7.7.65</ecNumber>
    </recommendedName>
</protein>
<evidence type="ECO:0000313" key="5">
    <source>
        <dbReference type="EMBL" id="NDV91113.1"/>
    </source>
</evidence>
<dbReference type="SUPFAM" id="SSF48452">
    <property type="entry name" value="TPR-like"/>
    <property type="match status" value="1"/>
</dbReference>
<dbReference type="InterPro" id="IPR050469">
    <property type="entry name" value="Diguanylate_Cyclase"/>
</dbReference>
<evidence type="ECO:0000259" key="4">
    <source>
        <dbReference type="PROSITE" id="PS50887"/>
    </source>
</evidence>
<dbReference type="PROSITE" id="PS50887">
    <property type="entry name" value="GGDEF"/>
    <property type="match status" value="1"/>
</dbReference>
<dbReference type="InterPro" id="IPR011990">
    <property type="entry name" value="TPR-like_helical_dom_sf"/>
</dbReference>
<gene>
    <name evidence="5" type="ORF">GTH32_07935</name>
</gene>
<feature type="domain" description="GGDEF" evidence="4">
    <location>
        <begin position="517"/>
        <end position="650"/>
    </location>
</feature>
<dbReference type="SUPFAM" id="SSF55073">
    <property type="entry name" value="Nucleotide cyclase"/>
    <property type="match status" value="1"/>
</dbReference>
<dbReference type="EC" id="2.7.7.65" evidence="1"/>
<dbReference type="RefSeq" id="WP_163084700.1">
    <property type="nucleotide sequence ID" value="NZ_JAAAWN010000008.1"/>
</dbReference>
<keyword evidence="3" id="KW-1133">Transmembrane helix</keyword>
<dbReference type="NCBIfam" id="TIGR00254">
    <property type="entry name" value="GGDEF"/>
    <property type="match status" value="1"/>
</dbReference>
<organism evidence="5 6">
    <name type="scientific">Alteromonas profundi</name>
    <dbReference type="NCBI Taxonomy" id="2696062"/>
    <lineage>
        <taxon>Bacteria</taxon>
        <taxon>Pseudomonadati</taxon>
        <taxon>Pseudomonadota</taxon>
        <taxon>Gammaproteobacteria</taxon>
        <taxon>Alteromonadales</taxon>
        <taxon>Alteromonadaceae</taxon>
        <taxon>Alteromonas/Salinimonas group</taxon>
        <taxon>Alteromonas</taxon>
    </lineage>
</organism>
<dbReference type="EMBL" id="JAAAWN010000008">
    <property type="protein sequence ID" value="NDV91113.1"/>
    <property type="molecule type" value="Genomic_DNA"/>
</dbReference>
<dbReference type="InterPro" id="IPR000160">
    <property type="entry name" value="GGDEF_dom"/>
</dbReference>
<reference evidence="5 6" key="1">
    <citation type="submission" date="2020-01" db="EMBL/GenBank/DDBJ databases">
        <authorList>
            <person name="Chen J."/>
            <person name="Zhu S."/>
            <person name="Yang J."/>
        </authorList>
    </citation>
    <scope>NUCLEOTIDE SEQUENCE [LARGE SCALE GENOMIC DNA]</scope>
    <source>
        <strain evidence="5 6">345S023</strain>
    </source>
</reference>
<evidence type="ECO:0000313" key="6">
    <source>
        <dbReference type="Proteomes" id="UP000470213"/>
    </source>
</evidence>
<comment type="catalytic activity">
    <reaction evidence="2">
        <text>2 GTP = 3',3'-c-di-GMP + 2 diphosphate</text>
        <dbReference type="Rhea" id="RHEA:24898"/>
        <dbReference type="ChEBI" id="CHEBI:33019"/>
        <dbReference type="ChEBI" id="CHEBI:37565"/>
        <dbReference type="ChEBI" id="CHEBI:58805"/>
        <dbReference type="EC" id="2.7.7.65"/>
    </reaction>
</comment>
<dbReference type="GO" id="GO:0052621">
    <property type="term" value="F:diguanylate cyclase activity"/>
    <property type="evidence" value="ECO:0007669"/>
    <property type="project" value="UniProtKB-EC"/>
</dbReference>
<comment type="caution">
    <text evidence="5">The sequence shown here is derived from an EMBL/GenBank/DDBJ whole genome shotgun (WGS) entry which is preliminary data.</text>
</comment>
<name>A0A7X5RKL4_9ALTE</name>
<dbReference type="Gene3D" id="3.30.70.270">
    <property type="match status" value="1"/>
</dbReference>
<evidence type="ECO:0000256" key="2">
    <source>
        <dbReference type="ARBA" id="ARBA00034247"/>
    </source>
</evidence>
<proteinExistence type="predicted"/>
<dbReference type="InterPro" id="IPR043128">
    <property type="entry name" value="Rev_trsase/Diguanyl_cyclase"/>
</dbReference>
<dbReference type="Proteomes" id="UP000470213">
    <property type="component" value="Unassembled WGS sequence"/>
</dbReference>
<feature type="transmembrane region" description="Helical" evidence="3">
    <location>
        <begin position="461"/>
        <end position="481"/>
    </location>
</feature>
<keyword evidence="3" id="KW-0472">Membrane</keyword>
<evidence type="ECO:0000256" key="3">
    <source>
        <dbReference type="SAM" id="Phobius"/>
    </source>
</evidence>
<dbReference type="PANTHER" id="PTHR45138">
    <property type="entry name" value="REGULATORY COMPONENTS OF SENSORY TRANSDUCTION SYSTEM"/>
    <property type="match status" value="1"/>
</dbReference>
<dbReference type="Pfam" id="PF00990">
    <property type="entry name" value="GGDEF"/>
    <property type="match status" value="1"/>
</dbReference>
<sequence>MELRLSYTASLTLRFIFLTLFISLVSARAFANQADENEKFRQYSNLLKTVIYEWNLPSGYTNEQISILIDDSQIIDDTSTVATVIKAVMYEMTAADDAEHKLPIAKPEDITEEQWRYLETLNVTRYAAVKAYYLIAKNANQFDVTSERLKRTIPSLHSLKQEVIQSENQQAVALVSMWLAMEYSEINPMKAIVELEYALPHLKPYDQTNSLETALDSTLAHAWLAEAYMHLNSPSRALKHNYDLIGLQKKNGSIEAFNYAGALEALNTLAQYDDALELLKDASSVAKKSNSIKEEFFVLIMRISVYVNRMAPGDKEFIGKLTEDLSKYENIGLPVNLTTTPYVLNLYHTAIEGSDNDFENAIDKYIHVMDARVNNGYYNKPVELSKLQTLRDIYKLRGDFEKAFFYQQKYEQLLVQSRFSLDNAENAVNDSPLERDIIISKLHKLSREKDKQNLLLKAQRFQALAFALFAILLATLLFGFWRAQRKRTLRAERDDLTGAMSRNAMFKAVAKSMASNATSCMVLIDFDYFKQINDRYGHVVGDEVLSTFGRIVRAHIGKNHRFCRYGGEEFLLYLHNTNEHDAYTLLTKIKSSIEAYASWTTTQTRFSASFSAGAVEFKGESNITKIIKVCDHLLYKAKSNGRGKIETITLAKYFSDTP</sequence>
<accession>A0A7X5RKL4</accession>
<dbReference type="PANTHER" id="PTHR45138:SF9">
    <property type="entry name" value="DIGUANYLATE CYCLASE DGCM-RELATED"/>
    <property type="match status" value="1"/>
</dbReference>
<evidence type="ECO:0000256" key="1">
    <source>
        <dbReference type="ARBA" id="ARBA00012528"/>
    </source>
</evidence>
<keyword evidence="3" id="KW-0812">Transmembrane</keyword>
<dbReference type="AlphaFoldDB" id="A0A7X5RKL4"/>